<name>A0A1H5Y733_9RHOB</name>
<gene>
    <name evidence="1" type="ORF">SAMN05421751_11526</name>
</gene>
<proteinExistence type="predicted"/>
<evidence type="ECO:0000313" key="2">
    <source>
        <dbReference type="Proteomes" id="UP000236742"/>
    </source>
</evidence>
<dbReference type="OrthoDB" id="2656750at2"/>
<sequence length="105" mass="11720">MPIFLLSYDLNHEDGPPHYAGFAEAMQKLNVCRVLNNAALVHVNTDSARALIEHLRPFLEPEDRIFAVRVTPDNVFYLNAYPGTNDWVSQNLQIAQPEASDPGAS</sequence>
<dbReference type="RefSeq" id="WP_104008884.1">
    <property type="nucleotide sequence ID" value="NZ_FNVD01000015.1"/>
</dbReference>
<dbReference type="AlphaFoldDB" id="A0A1H5Y733"/>
<accession>A0A1H5Y733</accession>
<reference evidence="1 2" key="1">
    <citation type="submission" date="2016-10" db="EMBL/GenBank/DDBJ databases">
        <authorList>
            <person name="de Groot N.N."/>
        </authorList>
    </citation>
    <scope>NUCLEOTIDE SEQUENCE [LARGE SCALE GENOMIC DNA]</scope>
    <source>
        <strain evidence="1 2">DSM 23413</strain>
    </source>
</reference>
<dbReference type="Proteomes" id="UP000236742">
    <property type="component" value="Unassembled WGS sequence"/>
</dbReference>
<protein>
    <submittedName>
        <fullName evidence="1">Uncharacterized protein</fullName>
    </submittedName>
</protein>
<keyword evidence="2" id="KW-1185">Reference proteome</keyword>
<evidence type="ECO:0000313" key="1">
    <source>
        <dbReference type="EMBL" id="SEG19803.1"/>
    </source>
</evidence>
<dbReference type="EMBL" id="FNVD01000015">
    <property type="protein sequence ID" value="SEG19803.1"/>
    <property type="molecule type" value="Genomic_DNA"/>
</dbReference>
<organism evidence="1 2">
    <name type="scientific">Jhaorihella thermophila</name>
    <dbReference type="NCBI Taxonomy" id="488547"/>
    <lineage>
        <taxon>Bacteria</taxon>
        <taxon>Pseudomonadati</taxon>
        <taxon>Pseudomonadota</taxon>
        <taxon>Alphaproteobacteria</taxon>
        <taxon>Rhodobacterales</taxon>
        <taxon>Paracoccaceae</taxon>
        <taxon>Jhaorihella</taxon>
    </lineage>
</organism>